<dbReference type="InterPro" id="IPR011009">
    <property type="entry name" value="Kinase-like_dom_sf"/>
</dbReference>
<dbReference type="RefSeq" id="WP_344603894.1">
    <property type="nucleotide sequence ID" value="NZ_BAAAHE010000014.1"/>
</dbReference>
<name>A0ABN1GQQ6_9ACTN</name>
<proteinExistence type="predicted"/>
<reference evidence="2 3" key="1">
    <citation type="journal article" date="2019" name="Int. J. Syst. Evol. Microbiol.">
        <title>The Global Catalogue of Microorganisms (GCM) 10K type strain sequencing project: providing services to taxonomists for standard genome sequencing and annotation.</title>
        <authorList>
            <consortium name="The Broad Institute Genomics Platform"/>
            <consortium name="The Broad Institute Genome Sequencing Center for Infectious Disease"/>
            <person name="Wu L."/>
            <person name="Ma J."/>
        </authorList>
    </citation>
    <scope>NUCLEOTIDE SEQUENCE [LARGE SCALE GENOMIC DNA]</scope>
    <source>
        <strain evidence="2 3">JCM 10671</strain>
    </source>
</reference>
<dbReference type="PANTHER" id="PTHR11012:SF30">
    <property type="entry name" value="PROTEIN KINASE-LIKE DOMAIN-CONTAINING"/>
    <property type="match status" value="1"/>
</dbReference>
<evidence type="ECO:0000256" key="1">
    <source>
        <dbReference type="SAM" id="MobiDB-lite"/>
    </source>
</evidence>
<dbReference type="Pfam" id="PF02958">
    <property type="entry name" value="EcKL"/>
    <property type="match status" value="1"/>
</dbReference>
<comment type="caution">
    <text evidence="2">The sequence shown here is derived from an EMBL/GenBank/DDBJ whole genome shotgun (WGS) entry which is preliminary data.</text>
</comment>
<dbReference type="SUPFAM" id="SSF56112">
    <property type="entry name" value="Protein kinase-like (PK-like)"/>
    <property type="match status" value="1"/>
</dbReference>
<feature type="region of interest" description="Disordered" evidence="1">
    <location>
        <begin position="50"/>
        <end position="70"/>
    </location>
</feature>
<protein>
    <submittedName>
        <fullName evidence="2">Phosphotransferase</fullName>
    </submittedName>
</protein>
<gene>
    <name evidence="2" type="ORF">GCM10009547_18480</name>
</gene>
<organism evidence="2 3">
    <name type="scientific">Sporichthya brevicatena</name>
    <dbReference type="NCBI Taxonomy" id="171442"/>
    <lineage>
        <taxon>Bacteria</taxon>
        <taxon>Bacillati</taxon>
        <taxon>Actinomycetota</taxon>
        <taxon>Actinomycetes</taxon>
        <taxon>Sporichthyales</taxon>
        <taxon>Sporichthyaceae</taxon>
        <taxon>Sporichthya</taxon>
    </lineage>
</organism>
<sequence length="384" mass="42026">MNLESLRSAARSTAQLALAVSPWAPTDGPSSAAEVDAAWLTARLARPRDPRAAAVEVRPQGGSSGTTDRRRLGVTWNDAGVAAGLPASLYVKSTPLSAKNRTMVASLDMAVNEVHFYREVAPQLGDLVPAAYWTWAGNGARHLLVLEDLTARSCVPLALGSDCDLAHAEAMMDCFAKLHATYWADPRLGTAWPWARTWSRRPGYGVLKTFYKQGRAGALKKGENVTPAVRRLVEVLNEKSTPYYREFEVGPLTLLHGDSHLGNTFRMPDGRGGLLDWQVVWQGPGLREVTYFCVTGLEADLRSTHERALLERYLEGLRSHGVRDVDSLDRAFERYRLFAGEAWDAAAMTVAWPGLQAPENVTASWRRSSAAVEDLDTAAAVARL</sequence>
<dbReference type="EMBL" id="BAAAHE010000014">
    <property type="protein sequence ID" value="GAA0616686.1"/>
    <property type="molecule type" value="Genomic_DNA"/>
</dbReference>
<dbReference type="Gene3D" id="3.90.1200.10">
    <property type="match status" value="1"/>
</dbReference>
<accession>A0ABN1GQQ6</accession>
<evidence type="ECO:0000313" key="2">
    <source>
        <dbReference type="EMBL" id="GAA0616686.1"/>
    </source>
</evidence>
<keyword evidence="3" id="KW-1185">Reference proteome</keyword>
<dbReference type="Proteomes" id="UP001500957">
    <property type="component" value="Unassembled WGS sequence"/>
</dbReference>
<dbReference type="InterPro" id="IPR004119">
    <property type="entry name" value="EcKL"/>
</dbReference>
<evidence type="ECO:0000313" key="3">
    <source>
        <dbReference type="Proteomes" id="UP001500957"/>
    </source>
</evidence>
<dbReference type="PANTHER" id="PTHR11012">
    <property type="entry name" value="PROTEIN KINASE-LIKE DOMAIN-CONTAINING"/>
    <property type="match status" value="1"/>
</dbReference>